<keyword evidence="3 8" id="KW-0489">Methyltransferase</keyword>
<dbReference type="InterPro" id="IPR029063">
    <property type="entry name" value="SAM-dependent_MTases_sf"/>
</dbReference>
<feature type="binding site" evidence="7">
    <location>
        <position position="52"/>
    </location>
    <ligand>
        <name>S-adenosyl-L-methionine</name>
        <dbReference type="ChEBI" id="CHEBI:59789"/>
    </ligand>
</feature>
<name>A0A3S4DG73_SEROD</name>
<dbReference type="SUPFAM" id="SSF53335">
    <property type="entry name" value="S-adenosyl-L-methionine-dependent methyltransferases"/>
    <property type="match status" value="1"/>
</dbReference>
<dbReference type="Proteomes" id="UP000281391">
    <property type="component" value="Chromosome"/>
</dbReference>
<dbReference type="Pfam" id="PF02086">
    <property type="entry name" value="MethyltransfD12"/>
    <property type="match status" value="1"/>
</dbReference>
<dbReference type="KEGG" id="sof:NCTC11214_01588"/>
<evidence type="ECO:0000313" key="9">
    <source>
        <dbReference type="EMBL" id="VDZ54958.1"/>
    </source>
</evidence>
<comment type="catalytic activity">
    <reaction evidence="6 8">
        <text>a 2'-deoxyadenosine in DNA + S-adenosyl-L-methionine = an N(6)-methyl-2'-deoxyadenosine in DNA + S-adenosyl-L-homocysteine + H(+)</text>
        <dbReference type="Rhea" id="RHEA:15197"/>
        <dbReference type="Rhea" id="RHEA-COMP:12418"/>
        <dbReference type="Rhea" id="RHEA-COMP:12419"/>
        <dbReference type="ChEBI" id="CHEBI:15378"/>
        <dbReference type="ChEBI" id="CHEBI:57856"/>
        <dbReference type="ChEBI" id="CHEBI:59789"/>
        <dbReference type="ChEBI" id="CHEBI:90615"/>
        <dbReference type="ChEBI" id="CHEBI:90616"/>
        <dbReference type="EC" id="2.1.1.72"/>
    </reaction>
</comment>
<dbReference type="AlphaFoldDB" id="A0A3S4DG73"/>
<accession>A0A3S4DG73</accession>
<dbReference type="GO" id="GO:0009007">
    <property type="term" value="F:site-specific DNA-methyltransferase (adenine-specific) activity"/>
    <property type="evidence" value="ECO:0007669"/>
    <property type="project" value="UniProtKB-UniRule"/>
</dbReference>
<dbReference type="GO" id="GO:0043565">
    <property type="term" value="F:sequence-specific DNA binding"/>
    <property type="evidence" value="ECO:0007669"/>
    <property type="project" value="TreeGrafter"/>
</dbReference>
<dbReference type="EC" id="2.1.1.72" evidence="2 8"/>
<protein>
    <recommendedName>
        <fullName evidence="2 8">Site-specific DNA-methyltransferase (adenine-specific)</fullName>
        <ecNumber evidence="2 8">2.1.1.72</ecNumber>
    </recommendedName>
</protein>
<evidence type="ECO:0000256" key="3">
    <source>
        <dbReference type="ARBA" id="ARBA00022603"/>
    </source>
</evidence>
<dbReference type="GO" id="GO:0032259">
    <property type="term" value="P:methylation"/>
    <property type="evidence" value="ECO:0007669"/>
    <property type="project" value="UniProtKB-KW"/>
</dbReference>
<dbReference type="InterPro" id="IPR002052">
    <property type="entry name" value="DNA_methylase_N6_adenine_CS"/>
</dbReference>
<dbReference type="REBASE" id="287187">
    <property type="entry name" value="M.Sod11214ORF1588P"/>
</dbReference>
<dbReference type="RefSeq" id="WP_004956595.1">
    <property type="nucleotide sequence ID" value="NZ_LR134117.1"/>
</dbReference>
<evidence type="ECO:0000256" key="2">
    <source>
        <dbReference type="ARBA" id="ARBA00011900"/>
    </source>
</evidence>
<sequence length="313" mass="34860">MIRSLLKWPGGKSRVMPGLLPHLPKADCLVEPFVGGASVFLNTDYRRYVLADINPDLIRLYREVKSDPDLLIDMARKLFAEGNSKEEYLRNRKIFNSAKGLLDVNRAALFLYLNRHGYNGVVRYNQGGGYNVPFGQHKTAPYFPEAEIRQFADKANDTKAIFLCSSFQNTLKVMVGADEAIYCDPPYLPASDTANFTQYHTEPFTESHHRQLAAELLEVNRKYGAPVVISNSDTETTREIYRHFQLHEIDVQRSVSTDTSNRQKAKEVIGVLKVCEGCGRAGGGCCPDCGPCCGDATYNTMVAVGAIDDAEAF</sequence>
<feature type="binding site" evidence="7">
    <location>
        <position position="12"/>
    </location>
    <ligand>
        <name>S-adenosyl-L-methionine</name>
        <dbReference type="ChEBI" id="CHEBI:59789"/>
    </ligand>
</feature>
<dbReference type="InterPro" id="IPR012263">
    <property type="entry name" value="M_m6A_EcoRV"/>
</dbReference>
<dbReference type="GO" id="GO:0009307">
    <property type="term" value="P:DNA restriction-modification system"/>
    <property type="evidence" value="ECO:0007669"/>
    <property type="project" value="InterPro"/>
</dbReference>
<reference evidence="9 10" key="1">
    <citation type="submission" date="2018-12" db="EMBL/GenBank/DDBJ databases">
        <authorList>
            <consortium name="Pathogen Informatics"/>
        </authorList>
    </citation>
    <scope>NUCLEOTIDE SEQUENCE [LARGE SCALE GENOMIC DNA]</scope>
    <source>
        <strain evidence="9 10">NCTC11214</strain>
    </source>
</reference>
<dbReference type="Gene3D" id="1.10.1020.10">
    <property type="entry name" value="Adenine-specific Methyltransferase, Domain 2"/>
    <property type="match status" value="1"/>
</dbReference>
<keyword evidence="5 8" id="KW-0949">S-adenosyl-L-methionine</keyword>
<dbReference type="InterPro" id="IPR023095">
    <property type="entry name" value="Ade_MeTrfase_dom_2"/>
</dbReference>
<dbReference type="PANTHER" id="PTHR30481:SF3">
    <property type="entry name" value="DNA ADENINE METHYLASE"/>
    <property type="match status" value="1"/>
</dbReference>
<dbReference type="Gene3D" id="3.40.50.150">
    <property type="entry name" value="Vaccinia Virus protein VP39"/>
    <property type="match status" value="1"/>
</dbReference>
<dbReference type="NCBIfam" id="TIGR00571">
    <property type="entry name" value="dam"/>
    <property type="match status" value="1"/>
</dbReference>
<evidence type="ECO:0000256" key="7">
    <source>
        <dbReference type="PIRSR" id="PIRSR000398-1"/>
    </source>
</evidence>
<dbReference type="PROSITE" id="PS00092">
    <property type="entry name" value="N6_MTASE"/>
    <property type="match status" value="1"/>
</dbReference>
<dbReference type="GO" id="GO:0006298">
    <property type="term" value="P:mismatch repair"/>
    <property type="evidence" value="ECO:0007669"/>
    <property type="project" value="TreeGrafter"/>
</dbReference>
<evidence type="ECO:0000256" key="5">
    <source>
        <dbReference type="ARBA" id="ARBA00022691"/>
    </source>
</evidence>
<organism evidence="9 10">
    <name type="scientific">Serratia odorifera</name>
    <dbReference type="NCBI Taxonomy" id="618"/>
    <lineage>
        <taxon>Bacteria</taxon>
        <taxon>Pseudomonadati</taxon>
        <taxon>Pseudomonadota</taxon>
        <taxon>Gammaproteobacteria</taxon>
        <taxon>Enterobacterales</taxon>
        <taxon>Yersiniaceae</taxon>
        <taxon>Serratia</taxon>
    </lineage>
</organism>
<dbReference type="GO" id="GO:1904047">
    <property type="term" value="F:S-adenosyl-L-methionine binding"/>
    <property type="evidence" value="ECO:0007669"/>
    <property type="project" value="TreeGrafter"/>
</dbReference>
<dbReference type="PRINTS" id="PR00505">
    <property type="entry name" value="D12N6MTFRASE"/>
</dbReference>
<feature type="binding site" evidence="7">
    <location>
        <position position="184"/>
    </location>
    <ligand>
        <name>S-adenosyl-L-methionine</name>
        <dbReference type="ChEBI" id="CHEBI:59789"/>
    </ligand>
</feature>
<keyword evidence="4 8" id="KW-0808">Transferase</keyword>
<evidence type="ECO:0000313" key="10">
    <source>
        <dbReference type="Proteomes" id="UP000281391"/>
    </source>
</evidence>
<comment type="similarity">
    <text evidence="1 8">Belongs to the N(4)/N(6)-methyltransferase family.</text>
</comment>
<evidence type="ECO:0000256" key="1">
    <source>
        <dbReference type="ARBA" id="ARBA00006594"/>
    </source>
</evidence>
<evidence type="ECO:0000256" key="6">
    <source>
        <dbReference type="ARBA" id="ARBA00047942"/>
    </source>
</evidence>
<dbReference type="PANTHER" id="PTHR30481">
    <property type="entry name" value="DNA ADENINE METHYLASE"/>
    <property type="match status" value="1"/>
</dbReference>
<dbReference type="EMBL" id="LR134117">
    <property type="protein sequence ID" value="VDZ54958.1"/>
    <property type="molecule type" value="Genomic_DNA"/>
</dbReference>
<dbReference type="InterPro" id="IPR012327">
    <property type="entry name" value="MeTrfase_D12"/>
</dbReference>
<feature type="binding site" evidence="7">
    <location>
        <position position="8"/>
    </location>
    <ligand>
        <name>S-adenosyl-L-methionine</name>
        <dbReference type="ChEBI" id="CHEBI:59789"/>
    </ligand>
</feature>
<gene>
    <name evidence="9" type="primary">dam_2</name>
    <name evidence="9" type="ORF">NCTC11214_01588</name>
</gene>
<dbReference type="PIRSF" id="PIRSF000398">
    <property type="entry name" value="M_m6A_EcoRV"/>
    <property type="match status" value="1"/>
</dbReference>
<evidence type="ECO:0000256" key="4">
    <source>
        <dbReference type="ARBA" id="ARBA00022679"/>
    </source>
</evidence>
<proteinExistence type="inferred from homology"/>
<evidence type="ECO:0000256" key="8">
    <source>
        <dbReference type="RuleBase" id="RU361257"/>
    </source>
</evidence>